<dbReference type="OrthoDB" id="9802005at2"/>
<evidence type="ECO:0000313" key="1">
    <source>
        <dbReference type="EMBL" id="MBE6269968.1"/>
    </source>
</evidence>
<reference evidence="1" key="2">
    <citation type="submission" date="2019-04" db="EMBL/GenBank/DDBJ databases">
        <title>Evolution of Biomass-Degrading Anaerobic Consortia Revealed by Metagenomics.</title>
        <authorList>
            <person name="Peng X."/>
        </authorList>
    </citation>
    <scope>NUCLEOTIDE SEQUENCE</scope>
    <source>
        <strain evidence="1">SIG140</strain>
    </source>
</reference>
<evidence type="ECO:0000313" key="3">
    <source>
        <dbReference type="Proteomes" id="UP000182257"/>
    </source>
</evidence>
<accession>A0A1H4EGH3</accession>
<dbReference type="AlphaFoldDB" id="A0A1H4EGH3"/>
<gene>
    <name evidence="1" type="ORF">E7101_03350</name>
    <name evidence="2" type="ORF">SAMN05216462_2761</name>
</gene>
<sequence length="416" mass="48650">MKRIILLASCVFASYTALHAQKKIYIPEDLRKMDLQADTSQWSFKRSIETDDLILMWERGFGSDTSNPPMLEGKPMSFNLTNLRDRVQEFYHFFRDTLAFSLPGSKADKYKMMVMVNYSLDGTAYGGTYDNFIGALWVAPNRIQDAKMNCMAHELGHSFQLQIPADSVGDAWGGSGFFEMTSQWMLWQVNPGWLTDENYHFEAFKQLTHKAYLHLDNIYHSPFVIQWWSDLHGRKSIAELYRQGRIGEDPVMTYKRMYNMSQKQFCDEMFRGYQHLVNFDFNHARKETRQYACTFDTETEGGKWLRPKNYPEEYGFNAIKLDDKVNLNARKFRLNIQGDNLRYGFVGITTDGQSVYSDVNATEFVVPKSKRLSHLYLIVMGAPLQHYHIPMPTDENYKNPQKLLEFPYSFRIFATR</sequence>
<dbReference type="EMBL" id="SUYC01000003">
    <property type="protein sequence ID" value="MBE6269968.1"/>
    <property type="molecule type" value="Genomic_DNA"/>
</dbReference>
<dbReference type="InterPro" id="IPR045690">
    <property type="entry name" value="DUF6055"/>
</dbReference>
<reference evidence="2 3" key="1">
    <citation type="submission" date="2016-10" db="EMBL/GenBank/DDBJ databases">
        <authorList>
            <person name="de Groot N.N."/>
        </authorList>
    </citation>
    <scope>NUCLEOTIDE SEQUENCE [LARGE SCALE GENOMIC DNA]</scope>
    <source>
        <strain evidence="2 3">D31d</strain>
    </source>
</reference>
<dbReference type="Proteomes" id="UP000182257">
    <property type="component" value="Unassembled WGS sequence"/>
</dbReference>
<protein>
    <recommendedName>
        <fullName evidence="4">DUF4859 domain-containing protein</fullName>
    </recommendedName>
</protein>
<proteinExistence type="predicted"/>
<dbReference type="EMBL" id="FNRF01000005">
    <property type="protein sequence ID" value="SEA83332.1"/>
    <property type="molecule type" value="Genomic_DNA"/>
</dbReference>
<organism evidence="2 3">
    <name type="scientific">Xylanibacter ruminicola</name>
    <name type="common">Prevotella ruminicola</name>
    <dbReference type="NCBI Taxonomy" id="839"/>
    <lineage>
        <taxon>Bacteria</taxon>
        <taxon>Pseudomonadati</taxon>
        <taxon>Bacteroidota</taxon>
        <taxon>Bacteroidia</taxon>
        <taxon>Bacteroidales</taxon>
        <taxon>Prevotellaceae</taxon>
        <taxon>Xylanibacter</taxon>
    </lineage>
</organism>
<dbReference type="Proteomes" id="UP000806522">
    <property type="component" value="Unassembled WGS sequence"/>
</dbReference>
<dbReference type="RefSeq" id="WP_074761993.1">
    <property type="nucleotide sequence ID" value="NZ_FNRF01000005.1"/>
</dbReference>
<name>A0A1H4EGH3_XYLRU</name>
<dbReference type="Pfam" id="PF19527">
    <property type="entry name" value="DUF6055"/>
    <property type="match status" value="1"/>
</dbReference>
<evidence type="ECO:0008006" key="4">
    <source>
        <dbReference type="Google" id="ProtNLM"/>
    </source>
</evidence>
<evidence type="ECO:0000313" key="2">
    <source>
        <dbReference type="EMBL" id="SEA83332.1"/>
    </source>
</evidence>